<dbReference type="InParanoid" id="A0A165F1A0"/>
<dbReference type="InterPro" id="IPR011333">
    <property type="entry name" value="SKP1/BTB/POZ_sf"/>
</dbReference>
<dbReference type="Proteomes" id="UP000076842">
    <property type="component" value="Unassembled WGS sequence"/>
</dbReference>
<evidence type="ECO:0000256" key="1">
    <source>
        <dbReference type="SAM" id="MobiDB-lite"/>
    </source>
</evidence>
<sequence>MSYPTRTGQYMRPTSSPPTPTNFSFSVPIPPPTRSPPTSSRAQLPKTKPPFSKHPAFDNPEADLILRTADKVPFRVFRRILIESSDIFRDLFSIPPPPSSPSTASSSDGPAVPVLDIPEPARLMNDFLLCIYPLPSPRYTSIEELVPMFDLARKYASQHVVDLLRSQLVSPEIMRKTVALRVYALACKEDLEYEKRIAAAACLEIDIDKAALYMEALWPEELKNWSALDLTRLIRLRDTRFELAAELVRGLEGKGVCTVGTCRHDFQADYFPEFQEAALLELRKCPTSKVVFSHTFVTSCLNKTAASCFSCAREYLATSGMILSHLKRRIDMLPDNVLEVGRASEER</sequence>
<keyword evidence="3" id="KW-1185">Reference proteome</keyword>
<feature type="region of interest" description="Disordered" evidence="1">
    <location>
        <begin position="1"/>
        <end position="57"/>
    </location>
</feature>
<evidence type="ECO:0000313" key="2">
    <source>
        <dbReference type="EMBL" id="KZT55978.1"/>
    </source>
</evidence>
<dbReference type="Gene3D" id="3.30.710.10">
    <property type="entry name" value="Potassium Channel Kv1.1, Chain A"/>
    <property type="match status" value="1"/>
</dbReference>
<organism evidence="2 3">
    <name type="scientific">Calocera cornea HHB12733</name>
    <dbReference type="NCBI Taxonomy" id="1353952"/>
    <lineage>
        <taxon>Eukaryota</taxon>
        <taxon>Fungi</taxon>
        <taxon>Dikarya</taxon>
        <taxon>Basidiomycota</taxon>
        <taxon>Agaricomycotina</taxon>
        <taxon>Dacrymycetes</taxon>
        <taxon>Dacrymycetales</taxon>
        <taxon>Dacrymycetaceae</taxon>
        <taxon>Calocera</taxon>
    </lineage>
</organism>
<name>A0A165F1A0_9BASI</name>
<dbReference type="STRING" id="1353952.A0A165F1A0"/>
<protein>
    <recommendedName>
        <fullName evidence="4">BTB domain-containing protein</fullName>
    </recommendedName>
</protein>
<dbReference type="OrthoDB" id="3164835at2759"/>
<evidence type="ECO:0000313" key="3">
    <source>
        <dbReference type="Proteomes" id="UP000076842"/>
    </source>
</evidence>
<accession>A0A165F1A0</accession>
<dbReference type="AlphaFoldDB" id="A0A165F1A0"/>
<reference evidence="2 3" key="1">
    <citation type="journal article" date="2016" name="Mol. Biol. Evol.">
        <title>Comparative Genomics of Early-Diverging Mushroom-Forming Fungi Provides Insights into the Origins of Lignocellulose Decay Capabilities.</title>
        <authorList>
            <person name="Nagy L.G."/>
            <person name="Riley R."/>
            <person name="Tritt A."/>
            <person name="Adam C."/>
            <person name="Daum C."/>
            <person name="Floudas D."/>
            <person name="Sun H."/>
            <person name="Yadav J.S."/>
            <person name="Pangilinan J."/>
            <person name="Larsson K.H."/>
            <person name="Matsuura K."/>
            <person name="Barry K."/>
            <person name="Labutti K."/>
            <person name="Kuo R."/>
            <person name="Ohm R.A."/>
            <person name="Bhattacharya S.S."/>
            <person name="Shirouzu T."/>
            <person name="Yoshinaga Y."/>
            <person name="Martin F.M."/>
            <person name="Grigoriev I.V."/>
            <person name="Hibbett D.S."/>
        </authorList>
    </citation>
    <scope>NUCLEOTIDE SEQUENCE [LARGE SCALE GENOMIC DNA]</scope>
    <source>
        <strain evidence="2 3">HHB12733</strain>
    </source>
</reference>
<proteinExistence type="predicted"/>
<dbReference type="EMBL" id="KV423985">
    <property type="protein sequence ID" value="KZT55978.1"/>
    <property type="molecule type" value="Genomic_DNA"/>
</dbReference>
<evidence type="ECO:0008006" key="4">
    <source>
        <dbReference type="Google" id="ProtNLM"/>
    </source>
</evidence>
<gene>
    <name evidence="2" type="ORF">CALCODRAFT_497893</name>
</gene>